<keyword evidence="3" id="KW-1185">Reference proteome</keyword>
<evidence type="ECO:0000313" key="2">
    <source>
        <dbReference type="EMBL" id="KAJ1523294.1"/>
    </source>
</evidence>
<organism evidence="2 3">
    <name type="scientific">Megalurothrips usitatus</name>
    <name type="common">bean blossom thrips</name>
    <dbReference type="NCBI Taxonomy" id="439358"/>
    <lineage>
        <taxon>Eukaryota</taxon>
        <taxon>Metazoa</taxon>
        <taxon>Ecdysozoa</taxon>
        <taxon>Arthropoda</taxon>
        <taxon>Hexapoda</taxon>
        <taxon>Insecta</taxon>
        <taxon>Pterygota</taxon>
        <taxon>Neoptera</taxon>
        <taxon>Paraneoptera</taxon>
        <taxon>Thysanoptera</taxon>
        <taxon>Terebrantia</taxon>
        <taxon>Thripoidea</taxon>
        <taxon>Thripidae</taxon>
        <taxon>Megalurothrips</taxon>
    </lineage>
</organism>
<dbReference type="AlphaFoldDB" id="A0AAV7XB83"/>
<sequence length="129" mass="13165">MDNAAFDGNGEVAVRAGAGRVRADDAGAAAVLGAPGGHRRRRDARRRGAAAALQARPVQVHDLGAGRRQAHRHATQPLAPPQDRAPGGHRGGARRLGPRLPPAAVLQGPGVGRGRREDIGDLNSPGGSP</sequence>
<evidence type="ECO:0000313" key="3">
    <source>
        <dbReference type="Proteomes" id="UP001075354"/>
    </source>
</evidence>
<dbReference type="EMBL" id="JAPTSV010000010">
    <property type="protein sequence ID" value="KAJ1523294.1"/>
    <property type="molecule type" value="Genomic_DNA"/>
</dbReference>
<name>A0AAV7XB83_9NEOP</name>
<dbReference type="Proteomes" id="UP001075354">
    <property type="component" value="Chromosome 10"/>
</dbReference>
<reference evidence="2" key="1">
    <citation type="submission" date="2022-12" db="EMBL/GenBank/DDBJ databases">
        <title>Chromosome-level genome assembly of the bean flower thrips Megalurothrips usitatus.</title>
        <authorList>
            <person name="Ma L."/>
            <person name="Liu Q."/>
            <person name="Li H."/>
            <person name="Cai W."/>
        </authorList>
    </citation>
    <scope>NUCLEOTIDE SEQUENCE</scope>
    <source>
        <strain evidence="2">Cailab_2022a</strain>
    </source>
</reference>
<feature type="compositionally biased region" description="Basic residues" evidence="1">
    <location>
        <begin position="37"/>
        <end position="48"/>
    </location>
</feature>
<proteinExistence type="predicted"/>
<accession>A0AAV7XB83</accession>
<evidence type="ECO:0000256" key="1">
    <source>
        <dbReference type="SAM" id="MobiDB-lite"/>
    </source>
</evidence>
<gene>
    <name evidence="2" type="ORF">ONE63_001173</name>
</gene>
<protein>
    <submittedName>
        <fullName evidence="2">Uncharacterized protein</fullName>
    </submittedName>
</protein>
<comment type="caution">
    <text evidence="2">The sequence shown here is derived from an EMBL/GenBank/DDBJ whole genome shotgun (WGS) entry which is preliminary data.</text>
</comment>
<feature type="region of interest" description="Disordered" evidence="1">
    <location>
        <begin position="32"/>
        <end position="129"/>
    </location>
</feature>